<dbReference type="RefSeq" id="WP_188184346.1">
    <property type="nucleotide sequence ID" value="NZ_JACVQF010000222.1"/>
</dbReference>
<accession>A0A926QSW3</accession>
<dbReference type="Proteomes" id="UP000621210">
    <property type="component" value="Unassembled WGS sequence"/>
</dbReference>
<dbReference type="AlphaFoldDB" id="A0A926QSW3"/>
<feature type="transmembrane region" description="Helical" evidence="1">
    <location>
        <begin position="75"/>
        <end position="94"/>
    </location>
</feature>
<gene>
    <name evidence="2" type="ORF">H0H10_30340</name>
</gene>
<feature type="transmembrane region" description="Helical" evidence="1">
    <location>
        <begin position="372"/>
        <end position="397"/>
    </location>
</feature>
<name>A0A926QSW3_9ACTN</name>
<protein>
    <submittedName>
        <fullName evidence="2">Uncharacterized protein</fullName>
    </submittedName>
</protein>
<feature type="transmembrane region" description="Helical" evidence="1">
    <location>
        <begin position="250"/>
        <end position="268"/>
    </location>
</feature>
<sequence length="437" mass="46425">MLSAFTLAHVVGHGSGPIPRTYALIAGATALYASFDALRLRWQERRFDERRVWRTVPQPLTLAVDHPLLRRTLRVVGAALALLTLTVLTTGYGGHELGPAMVYVLFWVGLVPASLLLGPVWRLLNPLRSVHEVVCALTRVPPDEGLRRLPDRVGVWPAAVGLLCFGWLELAAPGRGSASAVLLWLWLYGAVQLVAATVYGSRWFARGDTFEVYSSIVAAMSPLGRSPDGDRRLVLRNPFNGLAGVRDRPGLTALVSVMLALTAFDSFANTDAWKAASDGLPESPARTAGLVGTALLMLGLLRLSAWAARRLSHGAPWSAGLMAPSLVPVAVGYAIAHYASALMLEAQRFVDVFFVSGEPLATHHGGAPAVQYALPSAVVLALLQVVSVVTGHVLGVIAAHDSAVGALPSGRKVWPQVPLFVLMIALTLGGLTLLLSG</sequence>
<keyword evidence="1" id="KW-0812">Transmembrane</keyword>
<feature type="transmembrane region" description="Helical" evidence="1">
    <location>
        <begin position="20"/>
        <end position="38"/>
    </location>
</feature>
<keyword evidence="3" id="KW-1185">Reference proteome</keyword>
<evidence type="ECO:0000313" key="2">
    <source>
        <dbReference type="EMBL" id="MBD0423414.1"/>
    </source>
</evidence>
<feature type="transmembrane region" description="Helical" evidence="1">
    <location>
        <begin position="417"/>
        <end position="435"/>
    </location>
</feature>
<keyword evidence="1" id="KW-1133">Transmembrane helix</keyword>
<organism evidence="2 3">
    <name type="scientific">Streptomyces griseicoloratus</name>
    <dbReference type="NCBI Taxonomy" id="2752516"/>
    <lineage>
        <taxon>Bacteria</taxon>
        <taxon>Bacillati</taxon>
        <taxon>Actinomycetota</taxon>
        <taxon>Actinomycetes</taxon>
        <taxon>Kitasatosporales</taxon>
        <taxon>Streptomycetaceae</taxon>
        <taxon>Streptomyces</taxon>
    </lineage>
</organism>
<feature type="transmembrane region" description="Helical" evidence="1">
    <location>
        <begin position="288"/>
        <end position="308"/>
    </location>
</feature>
<feature type="transmembrane region" description="Helical" evidence="1">
    <location>
        <begin position="100"/>
        <end position="121"/>
    </location>
</feature>
<dbReference type="EMBL" id="JACVQF010000222">
    <property type="protein sequence ID" value="MBD0423414.1"/>
    <property type="molecule type" value="Genomic_DNA"/>
</dbReference>
<evidence type="ECO:0000256" key="1">
    <source>
        <dbReference type="SAM" id="Phobius"/>
    </source>
</evidence>
<feature type="transmembrane region" description="Helical" evidence="1">
    <location>
        <begin position="153"/>
        <end position="172"/>
    </location>
</feature>
<reference evidence="2" key="1">
    <citation type="submission" date="2020-09" db="EMBL/GenBank/DDBJ databases">
        <title>Streptomyces grisecoloratus sp. nov., isolated from cotton soil.</title>
        <authorList>
            <person name="Xing L."/>
        </authorList>
    </citation>
    <scope>NUCLEOTIDE SEQUENCE</scope>
    <source>
        <strain evidence="2">TRM S81-3</strain>
    </source>
</reference>
<feature type="transmembrane region" description="Helical" evidence="1">
    <location>
        <begin position="178"/>
        <end position="199"/>
    </location>
</feature>
<evidence type="ECO:0000313" key="3">
    <source>
        <dbReference type="Proteomes" id="UP000621210"/>
    </source>
</evidence>
<keyword evidence="1" id="KW-0472">Membrane</keyword>
<comment type="caution">
    <text evidence="2">The sequence shown here is derived from an EMBL/GenBank/DDBJ whole genome shotgun (WGS) entry which is preliminary data.</text>
</comment>
<proteinExistence type="predicted"/>
<reference evidence="2" key="2">
    <citation type="submission" date="2020-09" db="EMBL/GenBank/DDBJ databases">
        <authorList>
            <person name="Luo X."/>
        </authorList>
    </citation>
    <scope>NUCLEOTIDE SEQUENCE</scope>
    <source>
        <strain evidence="2">TRM S81-3</strain>
    </source>
</reference>
<feature type="transmembrane region" description="Helical" evidence="1">
    <location>
        <begin position="320"/>
        <end position="339"/>
    </location>
</feature>